<sequence length="73" mass="8208">MKTKYNKSDFTEQLSSSAVKLVISTLKTSPDRKLIASGDCGENLKVHVLDTFKEITYQEAPDAEILTIKFTNR</sequence>
<reference evidence="1" key="1">
    <citation type="submission" date="2021-06" db="EMBL/GenBank/DDBJ databases">
        <authorList>
            <person name="Kallberg Y."/>
            <person name="Tangrot J."/>
            <person name="Rosling A."/>
        </authorList>
    </citation>
    <scope>NUCLEOTIDE SEQUENCE</scope>
    <source>
        <strain evidence="1">MA453B</strain>
    </source>
</reference>
<dbReference type="OrthoDB" id="6252103at2759"/>
<organism evidence="1 2">
    <name type="scientific">Dentiscutata erythropus</name>
    <dbReference type="NCBI Taxonomy" id="1348616"/>
    <lineage>
        <taxon>Eukaryota</taxon>
        <taxon>Fungi</taxon>
        <taxon>Fungi incertae sedis</taxon>
        <taxon>Mucoromycota</taxon>
        <taxon>Glomeromycotina</taxon>
        <taxon>Glomeromycetes</taxon>
        <taxon>Diversisporales</taxon>
        <taxon>Gigasporaceae</taxon>
        <taxon>Dentiscutata</taxon>
    </lineage>
</organism>
<dbReference type="Proteomes" id="UP000789405">
    <property type="component" value="Unassembled WGS sequence"/>
</dbReference>
<dbReference type="AlphaFoldDB" id="A0A9N8V8G3"/>
<keyword evidence="2" id="KW-1185">Reference proteome</keyword>
<gene>
    <name evidence="1" type="ORF">DERYTH_LOCUS64</name>
</gene>
<comment type="caution">
    <text evidence="1">The sequence shown here is derived from an EMBL/GenBank/DDBJ whole genome shotgun (WGS) entry which is preliminary data.</text>
</comment>
<dbReference type="EMBL" id="CAJVPY010000012">
    <property type="protein sequence ID" value="CAG8443944.1"/>
    <property type="molecule type" value="Genomic_DNA"/>
</dbReference>
<proteinExistence type="predicted"/>
<protein>
    <submittedName>
        <fullName evidence="1">20131_t:CDS:1</fullName>
    </submittedName>
</protein>
<name>A0A9N8V8G3_9GLOM</name>
<evidence type="ECO:0000313" key="1">
    <source>
        <dbReference type="EMBL" id="CAG8443944.1"/>
    </source>
</evidence>
<evidence type="ECO:0000313" key="2">
    <source>
        <dbReference type="Proteomes" id="UP000789405"/>
    </source>
</evidence>
<accession>A0A9N8V8G3</accession>